<proteinExistence type="predicted"/>
<dbReference type="AlphaFoldDB" id="A0AAV4FW86"/>
<organism evidence="2 3">
    <name type="scientific">Elysia marginata</name>
    <dbReference type="NCBI Taxonomy" id="1093978"/>
    <lineage>
        <taxon>Eukaryota</taxon>
        <taxon>Metazoa</taxon>
        <taxon>Spiralia</taxon>
        <taxon>Lophotrochozoa</taxon>
        <taxon>Mollusca</taxon>
        <taxon>Gastropoda</taxon>
        <taxon>Heterobranchia</taxon>
        <taxon>Euthyneura</taxon>
        <taxon>Panpulmonata</taxon>
        <taxon>Sacoglossa</taxon>
        <taxon>Placobranchoidea</taxon>
        <taxon>Plakobranchidae</taxon>
        <taxon>Elysia</taxon>
    </lineage>
</organism>
<protein>
    <submittedName>
        <fullName evidence="2">Uncharacterized protein</fullName>
    </submittedName>
</protein>
<gene>
    <name evidence="2" type="ORF">ElyMa_000513600</name>
</gene>
<feature type="region of interest" description="Disordered" evidence="1">
    <location>
        <begin position="1"/>
        <end position="23"/>
    </location>
</feature>
<evidence type="ECO:0000313" key="3">
    <source>
        <dbReference type="Proteomes" id="UP000762676"/>
    </source>
</evidence>
<name>A0AAV4FW86_9GAST</name>
<evidence type="ECO:0000256" key="1">
    <source>
        <dbReference type="SAM" id="MobiDB-lite"/>
    </source>
</evidence>
<comment type="caution">
    <text evidence="2">The sequence shown here is derived from an EMBL/GenBank/DDBJ whole genome shotgun (WGS) entry which is preliminary data.</text>
</comment>
<accession>A0AAV4FW86</accession>
<dbReference type="EMBL" id="BMAT01000985">
    <property type="protein sequence ID" value="GFR77637.1"/>
    <property type="molecule type" value="Genomic_DNA"/>
</dbReference>
<keyword evidence="3" id="KW-1185">Reference proteome</keyword>
<evidence type="ECO:0000313" key="2">
    <source>
        <dbReference type="EMBL" id="GFR77637.1"/>
    </source>
</evidence>
<sequence>MRHFTGAPDPACGMESPGLKEQGGKKTMCLRILAGSDGVISNLYKAALLATPTTPHPALEKHLTPSLSLGSICQGVVDLGLIEPGPCRGYQRDASENTQPRLAK</sequence>
<reference evidence="2 3" key="1">
    <citation type="journal article" date="2021" name="Elife">
        <title>Chloroplast acquisition without the gene transfer in kleptoplastic sea slugs, Plakobranchus ocellatus.</title>
        <authorList>
            <person name="Maeda T."/>
            <person name="Takahashi S."/>
            <person name="Yoshida T."/>
            <person name="Shimamura S."/>
            <person name="Takaki Y."/>
            <person name="Nagai Y."/>
            <person name="Toyoda A."/>
            <person name="Suzuki Y."/>
            <person name="Arimoto A."/>
            <person name="Ishii H."/>
            <person name="Satoh N."/>
            <person name="Nishiyama T."/>
            <person name="Hasebe M."/>
            <person name="Maruyama T."/>
            <person name="Minagawa J."/>
            <person name="Obokata J."/>
            <person name="Shigenobu S."/>
        </authorList>
    </citation>
    <scope>NUCLEOTIDE SEQUENCE [LARGE SCALE GENOMIC DNA]</scope>
</reference>
<dbReference type="Proteomes" id="UP000762676">
    <property type="component" value="Unassembled WGS sequence"/>
</dbReference>